<comment type="caution">
    <text evidence="3">The sequence shown here is derived from an EMBL/GenBank/DDBJ whole genome shotgun (WGS) entry which is preliminary data.</text>
</comment>
<accession>A0AA36HUI1</accession>
<dbReference type="CDD" id="cd03784">
    <property type="entry name" value="GT1_Gtf-like"/>
    <property type="match status" value="1"/>
</dbReference>
<dbReference type="EMBL" id="CAUJNA010000294">
    <property type="protein sequence ID" value="CAJ1375025.1"/>
    <property type="molecule type" value="Genomic_DNA"/>
</dbReference>
<dbReference type="InterPro" id="IPR010610">
    <property type="entry name" value="EryCIII-like_C"/>
</dbReference>
<keyword evidence="4" id="KW-1185">Reference proteome</keyword>
<dbReference type="FunFam" id="3.40.50.2000:FF:000009">
    <property type="entry name" value="Sterol 3-beta-glucosyltransferase UGT80A2"/>
    <property type="match status" value="1"/>
</dbReference>
<name>A0AA36HUI1_9DINO</name>
<proteinExistence type="predicted"/>
<evidence type="ECO:0000259" key="2">
    <source>
        <dbReference type="Pfam" id="PF06722"/>
    </source>
</evidence>
<evidence type="ECO:0000256" key="1">
    <source>
        <dbReference type="ARBA" id="ARBA00022679"/>
    </source>
</evidence>
<dbReference type="GO" id="GO:0016906">
    <property type="term" value="F:sterol 3-beta-glucosyltransferase activity"/>
    <property type="evidence" value="ECO:0007669"/>
    <property type="project" value="UniProtKB-ARBA"/>
</dbReference>
<keyword evidence="1" id="KW-0808">Transferase</keyword>
<evidence type="ECO:0000313" key="3">
    <source>
        <dbReference type="EMBL" id="CAJ1375025.1"/>
    </source>
</evidence>
<feature type="domain" description="Erythromycin biosynthesis protein CIII-like C-terminal" evidence="2">
    <location>
        <begin position="341"/>
        <end position="442"/>
    </location>
</feature>
<reference evidence="3" key="1">
    <citation type="submission" date="2023-08" db="EMBL/GenBank/DDBJ databases">
        <authorList>
            <person name="Chen Y."/>
            <person name="Shah S."/>
            <person name="Dougan E. K."/>
            <person name="Thang M."/>
            <person name="Chan C."/>
        </authorList>
    </citation>
    <scope>NUCLEOTIDE SEQUENCE</scope>
</reference>
<sequence>MGPIRCAIAAQGTRGDFQPVLALGLGLVRAGHTVKFFCNPGHVQMATEFGLDAEVCAIDIKDFLSTERGLRAMEKGDIVMVMTNQEFDDEVDGMSTDWGEIFKKSCSEFKPDLLIWTSLMGGEVSVFKQLCPDVPDMLAAYQPHCVATNHIQSINMQRLELEPGQPLLFTWVLESQSAAVGMFQACQEQLKKGEEPYIMHTPQVVYEGTFNLEEQPTPKLMAYSPSWWPAYDDWPKKNLHITGNWKIPKEVQEEAALKGGTLFDAGGQHQVCTDFINGGEKPVYIGWGSMMVYSKEHMARLAVGALKEAGKRGIIVGGWAELSEESLGGDEHEELKAFSRNNVLFLKSAPHEWLFPQMACCVHHGGIGTTQASLSAGVPTVVTPVFSDQKDIGEKMNRDKTGAGTCHLSQLTAKELGARIKKCCEDPTILSNCTKLAEKMQKEDGVKTTVEFVEGYMKEQVASGEWKKKRDALIDRLQKAHQKFKKLSDPAQIFAKWNMDLAEKYPPMAAYMQDQVERYGKMTDVLSKKKLWYVKSSSGCLARKGEALKSDECGRYKEYAVLEEVGASKNGSRLHVRRLKGIGPEEGWVSPVVSGKDIVVKVASAPEIQKITFDAIQKQFADIVGKPS</sequence>
<dbReference type="InterPro" id="IPR002213">
    <property type="entry name" value="UDP_glucos_trans"/>
</dbReference>
<dbReference type="InterPro" id="IPR050426">
    <property type="entry name" value="Glycosyltransferase_28"/>
</dbReference>
<dbReference type="AlphaFoldDB" id="A0AA36HUI1"/>
<dbReference type="Proteomes" id="UP001178507">
    <property type="component" value="Unassembled WGS sequence"/>
</dbReference>
<protein>
    <recommendedName>
        <fullName evidence="2">Erythromycin biosynthesis protein CIII-like C-terminal domain-containing protein</fullName>
    </recommendedName>
</protein>
<dbReference type="Pfam" id="PF06722">
    <property type="entry name" value="EryCIII-like_C"/>
    <property type="match status" value="1"/>
</dbReference>
<dbReference type="SUPFAM" id="SSF53756">
    <property type="entry name" value="UDP-Glycosyltransferase/glycogen phosphorylase"/>
    <property type="match status" value="1"/>
</dbReference>
<evidence type="ECO:0000313" key="4">
    <source>
        <dbReference type="Proteomes" id="UP001178507"/>
    </source>
</evidence>
<gene>
    <name evidence="3" type="ORF">EVOR1521_LOCUS4405</name>
</gene>
<dbReference type="PANTHER" id="PTHR48050:SF13">
    <property type="entry name" value="STEROL 3-BETA-GLUCOSYLTRANSFERASE UGT80A2"/>
    <property type="match status" value="1"/>
</dbReference>
<dbReference type="PANTHER" id="PTHR48050">
    <property type="entry name" value="STEROL 3-BETA-GLUCOSYLTRANSFERASE"/>
    <property type="match status" value="1"/>
</dbReference>
<organism evidence="3 4">
    <name type="scientific">Effrenium voratum</name>
    <dbReference type="NCBI Taxonomy" id="2562239"/>
    <lineage>
        <taxon>Eukaryota</taxon>
        <taxon>Sar</taxon>
        <taxon>Alveolata</taxon>
        <taxon>Dinophyceae</taxon>
        <taxon>Suessiales</taxon>
        <taxon>Symbiodiniaceae</taxon>
        <taxon>Effrenium</taxon>
    </lineage>
</organism>
<dbReference type="Gene3D" id="3.40.50.2000">
    <property type="entry name" value="Glycogen Phosphorylase B"/>
    <property type="match status" value="2"/>
</dbReference>